<dbReference type="InterPro" id="IPR029060">
    <property type="entry name" value="PIN-like_dom_sf"/>
</dbReference>
<dbReference type="SUPFAM" id="SSF88723">
    <property type="entry name" value="PIN domain-like"/>
    <property type="match status" value="1"/>
</dbReference>
<sequence>MVDFQAARRTIGVKFFMDTNILLYTLDRNDPRKAQKASAIVRDLSPRNALVISLQVLNEMTNILLNKRADLAHGSVREIIESLVPLGDRPLSWEIIEVGWAVRALTGYGWWDSLLVATAHLEKCDYFLSEDMQHERTVMGVTILNPFLTSPLDLPFPN</sequence>
<gene>
    <name evidence="2" type="ORF">DI565_01390</name>
</gene>
<evidence type="ECO:0000259" key="1">
    <source>
        <dbReference type="Pfam" id="PF01850"/>
    </source>
</evidence>
<accession>A0A2W5MN17</accession>
<dbReference type="Proteomes" id="UP000249577">
    <property type="component" value="Unassembled WGS sequence"/>
</dbReference>
<evidence type="ECO:0000313" key="3">
    <source>
        <dbReference type="Proteomes" id="UP000249577"/>
    </source>
</evidence>
<feature type="domain" description="PIN" evidence="1">
    <location>
        <begin position="16"/>
        <end position="136"/>
    </location>
</feature>
<proteinExistence type="predicted"/>
<dbReference type="AlphaFoldDB" id="A0A2W5MN17"/>
<dbReference type="EMBL" id="QFPN01000001">
    <property type="protein sequence ID" value="PZQ19073.1"/>
    <property type="molecule type" value="Genomic_DNA"/>
</dbReference>
<dbReference type="InterPro" id="IPR002716">
    <property type="entry name" value="PIN_dom"/>
</dbReference>
<protein>
    <recommendedName>
        <fullName evidence="1">PIN domain-containing protein</fullName>
    </recommendedName>
</protein>
<dbReference type="CDD" id="cd18692">
    <property type="entry name" value="PIN_VapC-like"/>
    <property type="match status" value="1"/>
</dbReference>
<reference evidence="2 3" key="1">
    <citation type="submission" date="2017-08" db="EMBL/GenBank/DDBJ databases">
        <title>Infants hospitalized years apart are colonized by the same room-sourced microbial strains.</title>
        <authorList>
            <person name="Brooks B."/>
            <person name="Olm M.R."/>
            <person name="Firek B.A."/>
            <person name="Baker R."/>
            <person name="Thomas B.C."/>
            <person name="Morowitz M.J."/>
            <person name="Banfield J.F."/>
        </authorList>
    </citation>
    <scope>NUCLEOTIDE SEQUENCE [LARGE SCALE GENOMIC DNA]</scope>
    <source>
        <strain evidence="2">S2_005_003_R2_43</strain>
    </source>
</reference>
<dbReference type="Pfam" id="PF01850">
    <property type="entry name" value="PIN"/>
    <property type="match status" value="1"/>
</dbReference>
<comment type="caution">
    <text evidence="2">The sequence shown here is derived from an EMBL/GenBank/DDBJ whole genome shotgun (WGS) entry which is preliminary data.</text>
</comment>
<organism evidence="2 3">
    <name type="scientific">Ancylobacter novellus</name>
    <name type="common">Thiobacillus novellus</name>
    <dbReference type="NCBI Taxonomy" id="921"/>
    <lineage>
        <taxon>Bacteria</taxon>
        <taxon>Pseudomonadati</taxon>
        <taxon>Pseudomonadota</taxon>
        <taxon>Alphaproteobacteria</taxon>
        <taxon>Hyphomicrobiales</taxon>
        <taxon>Xanthobacteraceae</taxon>
        <taxon>Ancylobacter</taxon>
    </lineage>
</organism>
<name>A0A2W5MN17_ANCNO</name>
<dbReference type="Gene3D" id="3.40.50.1010">
    <property type="entry name" value="5'-nuclease"/>
    <property type="match status" value="1"/>
</dbReference>
<evidence type="ECO:0000313" key="2">
    <source>
        <dbReference type="EMBL" id="PZQ19073.1"/>
    </source>
</evidence>